<keyword evidence="6 10" id="KW-0735">Signal-anchor</keyword>
<dbReference type="Pfam" id="PF01762">
    <property type="entry name" value="Galactosyl_T"/>
    <property type="match status" value="1"/>
</dbReference>
<dbReference type="Gene3D" id="3.90.550.50">
    <property type="match status" value="1"/>
</dbReference>
<evidence type="ECO:0000256" key="3">
    <source>
        <dbReference type="ARBA" id="ARBA00022676"/>
    </source>
</evidence>
<evidence type="ECO:0000256" key="6">
    <source>
        <dbReference type="ARBA" id="ARBA00022968"/>
    </source>
</evidence>
<keyword evidence="9 10" id="KW-0472">Membrane</keyword>
<evidence type="ECO:0000256" key="9">
    <source>
        <dbReference type="ARBA" id="ARBA00023136"/>
    </source>
</evidence>
<organism evidence="11 12">
    <name type="scientific">Diploscapter pachys</name>
    <dbReference type="NCBI Taxonomy" id="2018661"/>
    <lineage>
        <taxon>Eukaryota</taxon>
        <taxon>Metazoa</taxon>
        <taxon>Ecdysozoa</taxon>
        <taxon>Nematoda</taxon>
        <taxon>Chromadorea</taxon>
        <taxon>Rhabditida</taxon>
        <taxon>Rhabditina</taxon>
        <taxon>Rhabditomorpha</taxon>
        <taxon>Rhabditoidea</taxon>
        <taxon>Rhabditidae</taxon>
        <taxon>Diploscapter</taxon>
    </lineage>
</organism>
<dbReference type="InterPro" id="IPR002659">
    <property type="entry name" value="Glyco_trans_31"/>
</dbReference>
<evidence type="ECO:0000313" key="11">
    <source>
        <dbReference type="EMBL" id="PAV85917.1"/>
    </source>
</evidence>
<dbReference type="SUPFAM" id="SSF53448">
    <property type="entry name" value="Nucleotide-diphospho-sugar transferases"/>
    <property type="match status" value="1"/>
</dbReference>
<keyword evidence="3 10" id="KW-0328">Glycosyltransferase</keyword>
<feature type="transmembrane region" description="Helical" evidence="10">
    <location>
        <begin position="12"/>
        <end position="31"/>
    </location>
</feature>
<dbReference type="PANTHER" id="PTHR11214">
    <property type="entry name" value="BETA-1,3-N-ACETYLGLUCOSAMINYLTRANSFERASE"/>
    <property type="match status" value="1"/>
</dbReference>
<keyword evidence="12" id="KW-1185">Reference proteome</keyword>
<comment type="similarity">
    <text evidence="2 10">Belongs to the glycosyltransferase 31 family.</text>
</comment>
<dbReference type="GO" id="GO:0006493">
    <property type="term" value="P:protein O-linked glycosylation"/>
    <property type="evidence" value="ECO:0007669"/>
    <property type="project" value="TreeGrafter"/>
</dbReference>
<evidence type="ECO:0000256" key="1">
    <source>
        <dbReference type="ARBA" id="ARBA00004323"/>
    </source>
</evidence>
<name>A0A2A2LIP8_9BILA</name>
<dbReference type="InterPro" id="IPR029044">
    <property type="entry name" value="Nucleotide-diphossugar_trans"/>
</dbReference>
<keyword evidence="8 10" id="KW-0333">Golgi apparatus</keyword>
<protein>
    <recommendedName>
        <fullName evidence="10">Hexosyltransferase</fullName>
        <ecNumber evidence="10">2.4.1.-</ecNumber>
    </recommendedName>
</protein>
<proteinExistence type="inferred from homology"/>
<keyword evidence="7 10" id="KW-1133">Transmembrane helix</keyword>
<evidence type="ECO:0000256" key="7">
    <source>
        <dbReference type="ARBA" id="ARBA00022989"/>
    </source>
</evidence>
<evidence type="ECO:0000256" key="8">
    <source>
        <dbReference type="ARBA" id="ARBA00023034"/>
    </source>
</evidence>
<dbReference type="GO" id="GO:0016758">
    <property type="term" value="F:hexosyltransferase activity"/>
    <property type="evidence" value="ECO:0007669"/>
    <property type="project" value="InterPro"/>
</dbReference>
<keyword evidence="4" id="KW-0808">Transferase</keyword>
<dbReference type="STRING" id="2018661.A0A2A2LIP8"/>
<dbReference type="Proteomes" id="UP000218231">
    <property type="component" value="Unassembled WGS sequence"/>
</dbReference>
<dbReference type="EMBL" id="LIAE01006717">
    <property type="protein sequence ID" value="PAV85917.1"/>
    <property type="molecule type" value="Genomic_DNA"/>
</dbReference>
<sequence>MQRITRFATIKKLLVILIGIYAISIFLPRLFPNYFYSPPKRPSGPPKQRTMHFYNSSIDYNFMHVPNTLKCQKRSTLLVAIVPSIVNNSLIRTAIRETWASRSESEAIQDWEVFVYFILSRPNEEQWKRLRNEIGQYDDLIITDLEESYDNLVYKVYAAMDFFRAWCPKVKFLLKIDDDVVVSIDRMLYFLERESAMAEKSIRCKVWMKAKPKREKDSKWFVPKSVWNKQYFPNYCNGPVYLMSRKAVDAILDYTANFTMFQIEDVYYTGIIANAAGVSRLNWSRHMLSEDTIFQKGKCKCERSIPLWFAVHSFKGPNKLKAGFSQLKYLRCLN</sequence>
<keyword evidence="5 10" id="KW-0812">Transmembrane</keyword>
<comment type="subcellular location">
    <subcellularLocation>
        <location evidence="1 10">Golgi apparatus membrane</location>
        <topology evidence="1 10">Single-pass type II membrane protein</topology>
    </subcellularLocation>
</comment>
<dbReference type="EC" id="2.4.1.-" evidence="10"/>
<evidence type="ECO:0000256" key="5">
    <source>
        <dbReference type="ARBA" id="ARBA00022692"/>
    </source>
</evidence>
<evidence type="ECO:0000256" key="2">
    <source>
        <dbReference type="ARBA" id="ARBA00008661"/>
    </source>
</evidence>
<dbReference type="AlphaFoldDB" id="A0A2A2LIP8"/>
<reference evidence="11 12" key="1">
    <citation type="journal article" date="2017" name="Curr. Biol.">
        <title>Genome architecture and evolution of a unichromosomal asexual nematode.</title>
        <authorList>
            <person name="Fradin H."/>
            <person name="Zegar C."/>
            <person name="Gutwein M."/>
            <person name="Lucas J."/>
            <person name="Kovtun M."/>
            <person name="Corcoran D."/>
            <person name="Baugh L.R."/>
            <person name="Kiontke K."/>
            <person name="Gunsalus K."/>
            <person name="Fitch D.H."/>
            <person name="Piano F."/>
        </authorList>
    </citation>
    <scope>NUCLEOTIDE SEQUENCE [LARGE SCALE GENOMIC DNA]</scope>
    <source>
        <strain evidence="11">PF1309</strain>
    </source>
</reference>
<evidence type="ECO:0000256" key="4">
    <source>
        <dbReference type="ARBA" id="ARBA00022679"/>
    </source>
</evidence>
<evidence type="ECO:0000256" key="10">
    <source>
        <dbReference type="RuleBase" id="RU363063"/>
    </source>
</evidence>
<dbReference type="GO" id="GO:0000139">
    <property type="term" value="C:Golgi membrane"/>
    <property type="evidence" value="ECO:0007669"/>
    <property type="project" value="UniProtKB-SubCell"/>
</dbReference>
<dbReference type="PANTHER" id="PTHR11214:SF3">
    <property type="entry name" value="BETA-1,3-GALACTOSYLTRANSFERASE 6"/>
    <property type="match status" value="1"/>
</dbReference>
<comment type="caution">
    <text evidence="11">The sequence shown here is derived from an EMBL/GenBank/DDBJ whole genome shotgun (WGS) entry which is preliminary data.</text>
</comment>
<gene>
    <name evidence="11" type="ORF">WR25_09161</name>
</gene>
<accession>A0A2A2LIP8</accession>
<evidence type="ECO:0000313" key="12">
    <source>
        <dbReference type="Proteomes" id="UP000218231"/>
    </source>
</evidence>
<dbReference type="OrthoDB" id="6086505at2759"/>